<dbReference type="NCBIfam" id="TIGR01951">
    <property type="entry name" value="nusB"/>
    <property type="match status" value="1"/>
</dbReference>
<dbReference type="PANTHER" id="PTHR11078:SF3">
    <property type="entry name" value="ANTITERMINATION NUSB DOMAIN-CONTAINING PROTEIN"/>
    <property type="match status" value="1"/>
</dbReference>
<organism evidence="8 9">
    <name type="scientific">Liquorilactobacillus hordei DSM 19519</name>
    <dbReference type="NCBI Taxonomy" id="1423759"/>
    <lineage>
        <taxon>Bacteria</taxon>
        <taxon>Bacillati</taxon>
        <taxon>Bacillota</taxon>
        <taxon>Bacilli</taxon>
        <taxon>Lactobacillales</taxon>
        <taxon>Lactobacillaceae</taxon>
        <taxon>Liquorilactobacillus</taxon>
    </lineage>
</organism>
<comment type="function">
    <text evidence="6">Involved in transcription antitermination. Required for transcription of ribosomal RNA (rRNA) genes. Binds specifically to the boxA antiterminator sequence of the ribosomal RNA (rrn) operons.</text>
</comment>
<sequence>MSRHEMRKIAFQMLFALESNQDIAIDELYYQVKDEEKETEQVPGYVHTLVTGVNEKKSDLDGTIQRFLGKGWTLARLNKIDIIVLRLAIFEIQNIEDIPNRVAINEALELTKEFSDEKSRRFVNGVLSNLIQ</sequence>
<dbReference type="Gene3D" id="1.10.940.10">
    <property type="entry name" value="NusB-like"/>
    <property type="match status" value="1"/>
</dbReference>
<dbReference type="GeneID" id="98311211"/>
<dbReference type="InterPro" id="IPR006027">
    <property type="entry name" value="NusB_RsmB_TIM44"/>
</dbReference>
<gene>
    <name evidence="6" type="primary">nusB</name>
    <name evidence="8" type="ORF">FC92_GL000116</name>
</gene>
<dbReference type="NCBIfam" id="NF001223">
    <property type="entry name" value="PRK00202.1-1"/>
    <property type="match status" value="1"/>
</dbReference>
<dbReference type="InterPro" id="IPR011605">
    <property type="entry name" value="NusB_fam"/>
</dbReference>
<dbReference type="Proteomes" id="UP000051448">
    <property type="component" value="Unassembled WGS sequence"/>
</dbReference>
<protein>
    <recommendedName>
        <fullName evidence="6">Transcription antitermination protein NusB</fullName>
    </recommendedName>
    <alternativeName>
        <fullName evidence="6">Antitermination factor NusB</fullName>
    </alternativeName>
</protein>
<evidence type="ECO:0000256" key="2">
    <source>
        <dbReference type="ARBA" id="ARBA00022814"/>
    </source>
</evidence>
<evidence type="ECO:0000256" key="3">
    <source>
        <dbReference type="ARBA" id="ARBA00022884"/>
    </source>
</evidence>
<dbReference type="RefSeq" id="WP_057868518.1">
    <property type="nucleotide sequence ID" value="NZ_AZDX01000001.1"/>
</dbReference>
<name>A0A0R1MK80_9LACO</name>
<evidence type="ECO:0000256" key="6">
    <source>
        <dbReference type="HAMAP-Rule" id="MF_00073"/>
    </source>
</evidence>
<dbReference type="GO" id="GO:0003723">
    <property type="term" value="F:RNA binding"/>
    <property type="evidence" value="ECO:0007669"/>
    <property type="project" value="UniProtKB-UniRule"/>
</dbReference>
<dbReference type="GO" id="GO:0006353">
    <property type="term" value="P:DNA-templated transcription termination"/>
    <property type="evidence" value="ECO:0007669"/>
    <property type="project" value="UniProtKB-UniRule"/>
</dbReference>
<keyword evidence="3 6" id="KW-0694">RNA-binding</keyword>
<dbReference type="GO" id="GO:0005829">
    <property type="term" value="C:cytosol"/>
    <property type="evidence" value="ECO:0007669"/>
    <property type="project" value="TreeGrafter"/>
</dbReference>
<evidence type="ECO:0000313" key="9">
    <source>
        <dbReference type="Proteomes" id="UP000051448"/>
    </source>
</evidence>
<feature type="domain" description="NusB/RsmB/TIM44" evidence="7">
    <location>
        <begin position="5"/>
        <end position="131"/>
    </location>
</feature>
<reference evidence="8 9" key="1">
    <citation type="journal article" date="2015" name="Genome Announc.">
        <title>Expanding the biotechnology potential of lactobacilli through comparative genomics of 213 strains and associated genera.</title>
        <authorList>
            <person name="Sun Z."/>
            <person name="Harris H.M."/>
            <person name="McCann A."/>
            <person name="Guo C."/>
            <person name="Argimon S."/>
            <person name="Zhang W."/>
            <person name="Yang X."/>
            <person name="Jeffery I.B."/>
            <person name="Cooney J.C."/>
            <person name="Kagawa T.F."/>
            <person name="Liu W."/>
            <person name="Song Y."/>
            <person name="Salvetti E."/>
            <person name="Wrobel A."/>
            <person name="Rasinkangas P."/>
            <person name="Parkhill J."/>
            <person name="Rea M.C."/>
            <person name="O'Sullivan O."/>
            <person name="Ritari J."/>
            <person name="Douillard F.P."/>
            <person name="Paul Ross R."/>
            <person name="Yang R."/>
            <person name="Briner A.E."/>
            <person name="Felis G.E."/>
            <person name="de Vos W.M."/>
            <person name="Barrangou R."/>
            <person name="Klaenhammer T.R."/>
            <person name="Caufield P.W."/>
            <person name="Cui Y."/>
            <person name="Zhang H."/>
            <person name="O'Toole P.W."/>
        </authorList>
    </citation>
    <scope>NUCLEOTIDE SEQUENCE [LARGE SCALE GENOMIC DNA]</scope>
    <source>
        <strain evidence="8 9">DSM 19519</strain>
    </source>
</reference>
<dbReference type="OrthoDB" id="9811381at2"/>
<evidence type="ECO:0000256" key="5">
    <source>
        <dbReference type="ARBA" id="ARBA00023163"/>
    </source>
</evidence>
<dbReference type="SUPFAM" id="SSF48013">
    <property type="entry name" value="NusB-like"/>
    <property type="match status" value="1"/>
</dbReference>
<comment type="caution">
    <text evidence="8">The sequence shown here is derived from an EMBL/GenBank/DDBJ whole genome shotgun (WGS) entry which is preliminary data.</text>
</comment>
<keyword evidence="2 6" id="KW-0889">Transcription antitermination</keyword>
<evidence type="ECO:0000259" key="7">
    <source>
        <dbReference type="Pfam" id="PF01029"/>
    </source>
</evidence>
<proteinExistence type="inferred from homology"/>
<dbReference type="InterPro" id="IPR035926">
    <property type="entry name" value="NusB-like_sf"/>
</dbReference>
<dbReference type="Pfam" id="PF01029">
    <property type="entry name" value="NusB"/>
    <property type="match status" value="1"/>
</dbReference>
<comment type="similarity">
    <text evidence="1 6">Belongs to the NusB family.</text>
</comment>
<evidence type="ECO:0000256" key="1">
    <source>
        <dbReference type="ARBA" id="ARBA00005952"/>
    </source>
</evidence>
<dbReference type="EMBL" id="AZDX01000001">
    <property type="protein sequence ID" value="KRL08326.1"/>
    <property type="molecule type" value="Genomic_DNA"/>
</dbReference>
<keyword evidence="5 6" id="KW-0804">Transcription</keyword>
<evidence type="ECO:0000256" key="4">
    <source>
        <dbReference type="ARBA" id="ARBA00023015"/>
    </source>
</evidence>
<dbReference type="HAMAP" id="MF_00073">
    <property type="entry name" value="NusB"/>
    <property type="match status" value="1"/>
</dbReference>
<dbReference type="STRING" id="1423759.FC92_GL000116"/>
<accession>A0A0R1MK80</accession>
<keyword evidence="9" id="KW-1185">Reference proteome</keyword>
<evidence type="ECO:0000313" key="8">
    <source>
        <dbReference type="EMBL" id="KRL08326.1"/>
    </source>
</evidence>
<dbReference type="PANTHER" id="PTHR11078">
    <property type="entry name" value="N UTILIZATION SUBSTANCE PROTEIN B-RELATED"/>
    <property type="match status" value="1"/>
</dbReference>
<dbReference type="AlphaFoldDB" id="A0A0R1MK80"/>
<keyword evidence="4 6" id="KW-0805">Transcription regulation</keyword>
<dbReference type="PATRIC" id="fig|1423759.3.peg.116"/>
<dbReference type="GO" id="GO:0031564">
    <property type="term" value="P:transcription antitermination"/>
    <property type="evidence" value="ECO:0007669"/>
    <property type="project" value="UniProtKB-KW"/>
</dbReference>